<sequence>MKSSHLLTFLATSSVASAAWQKLMPGLAVEELFARQWDDAGCSSSSTCAQCFGQGNIICDKIGCFNPDQHEQCCAGAAICVGKTNTCCSALGGPGVTGTAGRPSAAPDTALPAPTSTSTQDSSWTCTRQDSGEACCQRAPVVPLHWCSGDFPAQKCYNAKNQFCCTDGTVCDEEGCCTLFNASTTNPWVKGSSTITHAPTASTVGGGISTTGVTETTTTATKTGAAVVGATPGLLAVGVAALGQMLL</sequence>
<protein>
    <submittedName>
        <fullName evidence="3">Uncharacterized protein</fullName>
    </submittedName>
</protein>
<feature type="region of interest" description="Disordered" evidence="1">
    <location>
        <begin position="99"/>
        <end position="122"/>
    </location>
</feature>
<feature type="chain" id="PRO_5042824840" evidence="2">
    <location>
        <begin position="19"/>
        <end position="247"/>
    </location>
</feature>
<evidence type="ECO:0000256" key="1">
    <source>
        <dbReference type="SAM" id="MobiDB-lite"/>
    </source>
</evidence>
<keyword evidence="4" id="KW-1185">Reference proteome</keyword>
<comment type="caution">
    <text evidence="3">The sequence shown here is derived from an EMBL/GenBank/DDBJ whole genome shotgun (WGS) entry which is preliminary data.</text>
</comment>
<proteinExistence type="predicted"/>
<name>A0AAN6UWI6_9PEZI</name>
<evidence type="ECO:0000313" key="4">
    <source>
        <dbReference type="Proteomes" id="UP001302676"/>
    </source>
</evidence>
<dbReference type="EMBL" id="MU853636">
    <property type="protein sequence ID" value="KAK4140254.1"/>
    <property type="molecule type" value="Genomic_DNA"/>
</dbReference>
<keyword evidence="2" id="KW-0732">Signal</keyword>
<gene>
    <name evidence="3" type="ORF">C8A04DRAFT_32212</name>
</gene>
<accession>A0AAN6UWI6</accession>
<dbReference type="GeneID" id="87818631"/>
<organism evidence="3 4">
    <name type="scientific">Dichotomopilus funicola</name>
    <dbReference type="NCBI Taxonomy" id="1934379"/>
    <lineage>
        <taxon>Eukaryota</taxon>
        <taxon>Fungi</taxon>
        <taxon>Dikarya</taxon>
        <taxon>Ascomycota</taxon>
        <taxon>Pezizomycotina</taxon>
        <taxon>Sordariomycetes</taxon>
        <taxon>Sordariomycetidae</taxon>
        <taxon>Sordariales</taxon>
        <taxon>Chaetomiaceae</taxon>
        <taxon>Dichotomopilus</taxon>
    </lineage>
</organism>
<reference evidence="3" key="2">
    <citation type="submission" date="2023-05" db="EMBL/GenBank/DDBJ databases">
        <authorList>
            <consortium name="Lawrence Berkeley National Laboratory"/>
            <person name="Steindorff A."/>
            <person name="Hensen N."/>
            <person name="Bonometti L."/>
            <person name="Westerberg I."/>
            <person name="Brannstrom I.O."/>
            <person name="Guillou S."/>
            <person name="Cros-Aarteil S."/>
            <person name="Calhoun S."/>
            <person name="Haridas S."/>
            <person name="Kuo A."/>
            <person name="Mondo S."/>
            <person name="Pangilinan J."/>
            <person name="Riley R."/>
            <person name="Labutti K."/>
            <person name="Andreopoulos B."/>
            <person name="Lipzen A."/>
            <person name="Chen C."/>
            <person name="Yanf M."/>
            <person name="Daum C."/>
            <person name="Ng V."/>
            <person name="Clum A."/>
            <person name="Ohm R."/>
            <person name="Martin F."/>
            <person name="Silar P."/>
            <person name="Natvig D."/>
            <person name="Lalanne C."/>
            <person name="Gautier V."/>
            <person name="Ament-Velasquez S.L."/>
            <person name="Kruys A."/>
            <person name="Hutchinson M.I."/>
            <person name="Powell A.J."/>
            <person name="Barry K."/>
            <person name="Miller A.N."/>
            <person name="Grigoriev I.V."/>
            <person name="Debuchy R."/>
            <person name="Gladieux P."/>
            <person name="Thoren M.H."/>
            <person name="Johannesson H."/>
        </authorList>
    </citation>
    <scope>NUCLEOTIDE SEQUENCE</scope>
    <source>
        <strain evidence="3">CBS 141.50</strain>
    </source>
</reference>
<dbReference type="Proteomes" id="UP001302676">
    <property type="component" value="Unassembled WGS sequence"/>
</dbReference>
<feature type="signal peptide" evidence="2">
    <location>
        <begin position="1"/>
        <end position="18"/>
    </location>
</feature>
<dbReference type="RefSeq" id="XP_062633625.1">
    <property type="nucleotide sequence ID" value="XM_062782018.1"/>
</dbReference>
<reference evidence="3" key="1">
    <citation type="journal article" date="2023" name="Mol. Phylogenet. Evol.">
        <title>Genome-scale phylogeny and comparative genomics of the fungal order Sordariales.</title>
        <authorList>
            <person name="Hensen N."/>
            <person name="Bonometti L."/>
            <person name="Westerberg I."/>
            <person name="Brannstrom I.O."/>
            <person name="Guillou S."/>
            <person name="Cros-Aarteil S."/>
            <person name="Calhoun S."/>
            <person name="Haridas S."/>
            <person name="Kuo A."/>
            <person name="Mondo S."/>
            <person name="Pangilinan J."/>
            <person name="Riley R."/>
            <person name="LaButti K."/>
            <person name="Andreopoulos B."/>
            <person name="Lipzen A."/>
            <person name="Chen C."/>
            <person name="Yan M."/>
            <person name="Daum C."/>
            <person name="Ng V."/>
            <person name="Clum A."/>
            <person name="Steindorff A."/>
            <person name="Ohm R.A."/>
            <person name="Martin F."/>
            <person name="Silar P."/>
            <person name="Natvig D.O."/>
            <person name="Lalanne C."/>
            <person name="Gautier V."/>
            <person name="Ament-Velasquez S.L."/>
            <person name="Kruys A."/>
            <person name="Hutchinson M.I."/>
            <person name="Powell A.J."/>
            <person name="Barry K."/>
            <person name="Miller A.N."/>
            <person name="Grigoriev I.V."/>
            <person name="Debuchy R."/>
            <person name="Gladieux P."/>
            <person name="Hiltunen Thoren M."/>
            <person name="Johannesson H."/>
        </authorList>
    </citation>
    <scope>NUCLEOTIDE SEQUENCE</scope>
    <source>
        <strain evidence="3">CBS 141.50</strain>
    </source>
</reference>
<evidence type="ECO:0000256" key="2">
    <source>
        <dbReference type="SAM" id="SignalP"/>
    </source>
</evidence>
<evidence type="ECO:0000313" key="3">
    <source>
        <dbReference type="EMBL" id="KAK4140254.1"/>
    </source>
</evidence>
<dbReference type="AlphaFoldDB" id="A0AAN6UWI6"/>